<organism evidence="6 7">
    <name type="scientific">Dysgonomonas mossii DSM 22836</name>
    <dbReference type="NCBI Taxonomy" id="742767"/>
    <lineage>
        <taxon>Bacteria</taxon>
        <taxon>Pseudomonadati</taxon>
        <taxon>Bacteroidota</taxon>
        <taxon>Bacteroidia</taxon>
        <taxon>Bacteroidales</taxon>
        <taxon>Dysgonomonadaceae</taxon>
        <taxon>Dysgonomonas</taxon>
    </lineage>
</organism>
<dbReference type="Pfam" id="PF01734">
    <property type="entry name" value="Patatin"/>
    <property type="match status" value="1"/>
</dbReference>
<evidence type="ECO:0000313" key="6">
    <source>
        <dbReference type="EMBL" id="EGK06166.1"/>
    </source>
</evidence>
<reference evidence="6 7" key="1">
    <citation type="submission" date="2011-04" db="EMBL/GenBank/DDBJ databases">
        <title>The Genome Sequence of Dysgonomonas mossii DSM 22836.</title>
        <authorList>
            <consortium name="The Broad Institute Genome Sequencing Platform"/>
            <person name="Earl A."/>
            <person name="Ward D."/>
            <person name="Feldgarden M."/>
            <person name="Gevers D."/>
            <person name="Pudlo N."/>
            <person name="Martens E."/>
            <person name="Allen-Vercoe E."/>
            <person name="Young S.K."/>
            <person name="Zeng Q."/>
            <person name="Gargeya S."/>
            <person name="Fitzgerald M."/>
            <person name="Haas B."/>
            <person name="Abouelleil A."/>
            <person name="Alvarado L."/>
            <person name="Arachchi H.M."/>
            <person name="Berlin A."/>
            <person name="Brown A."/>
            <person name="Chapman S.B."/>
            <person name="Chen Z."/>
            <person name="Dunbar C."/>
            <person name="Freedman E."/>
            <person name="Gearin G."/>
            <person name="Gellesch M."/>
            <person name="Goldberg J."/>
            <person name="Griggs A."/>
            <person name="Gujja S."/>
            <person name="Heiman D."/>
            <person name="Howarth C."/>
            <person name="Larson L."/>
            <person name="Lui A."/>
            <person name="MacDonald P.J.P."/>
            <person name="Mehta T."/>
            <person name="Montmayeur A."/>
            <person name="Murphy C."/>
            <person name="Neiman D."/>
            <person name="Pearson M."/>
            <person name="Priest M."/>
            <person name="Roberts A."/>
            <person name="Saif S."/>
            <person name="Shea T."/>
            <person name="Shenoy N."/>
            <person name="Sisk P."/>
            <person name="Stolte C."/>
            <person name="Sykes S."/>
            <person name="Yandava C."/>
            <person name="Wortman J."/>
            <person name="Nusbaum C."/>
            <person name="Birren B."/>
        </authorList>
    </citation>
    <scope>NUCLEOTIDE SEQUENCE [LARGE SCALE GENOMIC DNA]</scope>
    <source>
        <strain evidence="6 7">DSM 22836</strain>
    </source>
</reference>
<dbReference type="eggNOG" id="COG1752">
    <property type="taxonomic scope" value="Bacteria"/>
</dbReference>
<dbReference type="PANTHER" id="PTHR14226">
    <property type="entry name" value="NEUROPATHY TARGET ESTERASE/SWISS CHEESE D.MELANOGASTER"/>
    <property type="match status" value="1"/>
</dbReference>
<comment type="caution">
    <text evidence="6">The sequence shown here is derived from an EMBL/GenBank/DDBJ whole genome shotgun (WGS) entry which is preliminary data.</text>
</comment>
<dbReference type="HOGENOM" id="CLU_047251_0_1_10"/>
<dbReference type="GO" id="GO:0016787">
    <property type="term" value="F:hydrolase activity"/>
    <property type="evidence" value="ECO:0007669"/>
    <property type="project" value="UniProtKB-UniRule"/>
</dbReference>
<dbReference type="AlphaFoldDB" id="F8WX09"/>
<dbReference type="CDD" id="cd07205">
    <property type="entry name" value="Pat_PNPLA6_PNPLA7_NTE1_like"/>
    <property type="match status" value="1"/>
</dbReference>
<feature type="short sequence motif" description="DGA/G" evidence="4">
    <location>
        <begin position="164"/>
        <end position="166"/>
    </location>
</feature>
<gene>
    <name evidence="6" type="ORF">HMPREF9456_00040</name>
</gene>
<dbReference type="STRING" id="742767.HMPREF9456_00040"/>
<dbReference type="InterPro" id="IPR002641">
    <property type="entry name" value="PNPLA_dom"/>
</dbReference>
<dbReference type="InterPro" id="IPR050301">
    <property type="entry name" value="NTE"/>
</dbReference>
<proteinExistence type="predicted"/>
<feature type="short sequence motif" description="GXSXG" evidence="4">
    <location>
        <begin position="50"/>
        <end position="54"/>
    </location>
</feature>
<keyword evidence="7" id="KW-1185">Reference proteome</keyword>
<evidence type="ECO:0000313" key="7">
    <source>
        <dbReference type="Proteomes" id="UP000006420"/>
    </source>
</evidence>
<dbReference type="InterPro" id="IPR016035">
    <property type="entry name" value="Acyl_Trfase/lysoPLipase"/>
</dbReference>
<dbReference type="EMBL" id="ADLW01000001">
    <property type="protein sequence ID" value="EGK06166.1"/>
    <property type="molecule type" value="Genomic_DNA"/>
</dbReference>
<evidence type="ECO:0000256" key="2">
    <source>
        <dbReference type="ARBA" id="ARBA00022963"/>
    </source>
</evidence>
<keyword evidence="3 4" id="KW-0443">Lipid metabolism</keyword>
<dbReference type="SUPFAM" id="SSF52151">
    <property type="entry name" value="FabD/lysophospholipase-like"/>
    <property type="match status" value="1"/>
</dbReference>
<dbReference type="PANTHER" id="PTHR14226:SF78">
    <property type="entry name" value="SLR0060 PROTEIN"/>
    <property type="match status" value="1"/>
</dbReference>
<feature type="active site" description="Proton acceptor" evidence="4">
    <location>
        <position position="164"/>
    </location>
</feature>
<accession>F8WX09</accession>
<keyword evidence="2 4" id="KW-0442">Lipid degradation</keyword>
<evidence type="ECO:0000256" key="3">
    <source>
        <dbReference type="ARBA" id="ARBA00023098"/>
    </source>
</evidence>
<sequence>MYIDTKRMSPEKNIYQLGLSLSGGGAKGFAHLGVLQALNEIGLYPQIISGTSAGAFAGVLYADGYTPEEILSFFKKKVFREFAEFTIPHGGFFKSDGFRSFLKKHLRAKTFEDLKIPLRTVATDIEYGETKVFSTGALIPAVIASCSVPIIFRPVEINQHYYVDGGLFKNFPVSTIRKDCVKIIGVNVSPIIKAEFRSSIKYIAERSFHYMSGSNTLLDRNLCDYLIESTSLSQYSMFDLEHVEEIYKAGYNLTTKFFEEKKEALTKDFPHINLITCITHAQ</sequence>
<dbReference type="PROSITE" id="PS51635">
    <property type="entry name" value="PNPLA"/>
    <property type="match status" value="1"/>
</dbReference>
<protein>
    <recommendedName>
        <fullName evidence="5">PNPLA domain-containing protein</fullName>
    </recommendedName>
</protein>
<keyword evidence="1 4" id="KW-0378">Hydrolase</keyword>
<dbReference type="Proteomes" id="UP000006420">
    <property type="component" value="Unassembled WGS sequence"/>
</dbReference>
<evidence type="ECO:0000259" key="5">
    <source>
        <dbReference type="PROSITE" id="PS51635"/>
    </source>
</evidence>
<dbReference type="GO" id="GO:0016042">
    <property type="term" value="P:lipid catabolic process"/>
    <property type="evidence" value="ECO:0007669"/>
    <property type="project" value="UniProtKB-UniRule"/>
</dbReference>
<feature type="short sequence motif" description="GXGXXG" evidence="4">
    <location>
        <begin position="23"/>
        <end position="28"/>
    </location>
</feature>
<evidence type="ECO:0000256" key="1">
    <source>
        <dbReference type="ARBA" id="ARBA00022801"/>
    </source>
</evidence>
<evidence type="ECO:0000256" key="4">
    <source>
        <dbReference type="PROSITE-ProRule" id="PRU01161"/>
    </source>
</evidence>
<dbReference type="Gene3D" id="3.40.1090.10">
    <property type="entry name" value="Cytosolic phospholipase A2 catalytic domain"/>
    <property type="match status" value="2"/>
</dbReference>
<name>F8WX09_9BACT</name>
<feature type="domain" description="PNPLA" evidence="5">
    <location>
        <begin position="19"/>
        <end position="177"/>
    </location>
</feature>
<feature type="active site" description="Nucleophile" evidence="4">
    <location>
        <position position="52"/>
    </location>
</feature>